<accession>A0A849BUA2</accession>
<keyword evidence="3" id="KW-1185">Reference proteome</keyword>
<feature type="transmembrane region" description="Helical" evidence="1">
    <location>
        <begin position="201"/>
        <end position="219"/>
    </location>
</feature>
<reference evidence="2 3" key="1">
    <citation type="submission" date="2020-05" db="EMBL/GenBank/DDBJ databases">
        <title>MicrobeNet Type strains.</title>
        <authorList>
            <person name="Nicholson A.C."/>
        </authorList>
    </citation>
    <scope>NUCLEOTIDE SEQUENCE [LARGE SCALE GENOMIC DNA]</scope>
    <source>
        <strain evidence="2 3">JCM 3224</strain>
    </source>
</reference>
<dbReference type="AlphaFoldDB" id="A0A849BUA2"/>
<feature type="transmembrane region" description="Helical" evidence="1">
    <location>
        <begin position="468"/>
        <end position="488"/>
    </location>
</feature>
<feature type="transmembrane region" description="Helical" evidence="1">
    <location>
        <begin position="95"/>
        <end position="115"/>
    </location>
</feature>
<feature type="transmembrane region" description="Helical" evidence="1">
    <location>
        <begin position="351"/>
        <end position="374"/>
    </location>
</feature>
<keyword evidence="1" id="KW-0472">Membrane</keyword>
<proteinExistence type="predicted"/>
<dbReference type="RefSeq" id="WP_067520602.1">
    <property type="nucleotide sequence ID" value="NZ_JABELX010000001.1"/>
</dbReference>
<name>A0A849BUA2_9NOCA</name>
<protein>
    <submittedName>
        <fullName evidence="2">ABC transporter permease</fullName>
    </submittedName>
</protein>
<feature type="transmembrane region" description="Helical" evidence="1">
    <location>
        <begin position="305"/>
        <end position="322"/>
    </location>
</feature>
<feature type="transmembrane region" description="Helical" evidence="1">
    <location>
        <begin position="438"/>
        <end position="461"/>
    </location>
</feature>
<keyword evidence="1" id="KW-0812">Transmembrane</keyword>
<evidence type="ECO:0000256" key="1">
    <source>
        <dbReference type="SAM" id="Phobius"/>
    </source>
</evidence>
<organism evidence="2 3">
    <name type="scientific">Nocardia uniformis</name>
    <dbReference type="NCBI Taxonomy" id="53432"/>
    <lineage>
        <taxon>Bacteria</taxon>
        <taxon>Bacillati</taxon>
        <taxon>Actinomycetota</taxon>
        <taxon>Actinomycetes</taxon>
        <taxon>Mycobacteriales</taxon>
        <taxon>Nocardiaceae</taxon>
        <taxon>Nocardia</taxon>
    </lineage>
</organism>
<gene>
    <name evidence="2" type="ORF">HLB23_00805</name>
</gene>
<feature type="transmembrane region" description="Helical" evidence="1">
    <location>
        <begin position="136"/>
        <end position="165"/>
    </location>
</feature>
<feature type="transmembrane region" description="Helical" evidence="1">
    <location>
        <begin position="246"/>
        <end position="267"/>
    </location>
</feature>
<feature type="transmembrane region" description="Helical" evidence="1">
    <location>
        <begin position="395"/>
        <end position="418"/>
    </location>
</feature>
<comment type="caution">
    <text evidence="2">The sequence shown here is derived from an EMBL/GenBank/DDBJ whole genome shotgun (WGS) entry which is preliminary data.</text>
</comment>
<dbReference type="EMBL" id="JABELX010000001">
    <property type="protein sequence ID" value="NNH68436.1"/>
    <property type="molecule type" value="Genomic_DNA"/>
</dbReference>
<keyword evidence="1" id="KW-1133">Transmembrane helix</keyword>
<feature type="transmembrane region" description="Helical" evidence="1">
    <location>
        <begin position="508"/>
        <end position="532"/>
    </location>
</feature>
<feature type="transmembrane region" description="Helical" evidence="1">
    <location>
        <begin position="171"/>
        <end position="194"/>
    </location>
</feature>
<feature type="transmembrane region" description="Helical" evidence="1">
    <location>
        <begin position="31"/>
        <end position="49"/>
    </location>
</feature>
<evidence type="ECO:0000313" key="2">
    <source>
        <dbReference type="EMBL" id="NNH68436.1"/>
    </source>
</evidence>
<dbReference type="Proteomes" id="UP000586827">
    <property type="component" value="Unassembled WGS sequence"/>
</dbReference>
<evidence type="ECO:0000313" key="3">
    <source>
        <dbReference type="Proteomes" id="UP000586827"/>
    </source>
</evidence>
<sequence length="539" mass="56265">MSIESPQRRARFRHAAGTGTLLRFALRRERFTLPGWVLGAVTLLVLQSVSSQRFYDTPAKLAQLRNTMAGNAAAVAMGGPTRLLDTIGGEILFEIFGYLAIVVALMNMFLVGRLTRTDEESGRMELIRSAPVGRRAPVIAALLLAGLANLTVALAIIAAAIATGLPVHGSLLLGVAVAGVGATFAALTAVAAQVFENPRSVYGSVALLLAVAYVLRAIGDIGDGTLSWASPLGWGQRTYPYVAERWWPLLLFAVASVGLTAVAFALLGRRDLGAGLLAYATGRPTASWTLRSSLSLAWRLQRGTLLGWCVGVFGLGAAYGSFANSIEEYLADNPEFATYLPGGAADAVNSYLALTLSMLALLASAYAIGSVLRARAEEVAGRLEPILAVPVSRHAWFGGHLSVALIGSAIVLAAGGFGEGLTHGLAISDAGELSRLTLAALVYLPAVWIVAALAAVAVGWLPRAAITLAWSVFAYCVLAVLFTTSFDLPDWFDDAAPFAHTPQAPLEAATALPLLVLVGVGAAGIALALTGLRRRDIGI</sequence>